<feature type="compositionally biased region" description="Polar residues" evidence="1">
    <location>
        <begin position="113"/>
        <end position="125"/>
    </location>
</feature>
<dbReference type="AlphaFoldDB" id="A0A8J9SM49"/>
<evidence type="ECO:0000256" key="1">
    <source>
        <dbReference type="SAM" id="MobiDB-lite"/>
    </source>
</evidence>
<feature type="compositionally biased region" description="Low complexity" evidence="1">
    <location>
        <begin position="49"/>
        <end position="59"/>
    </location>
</feature>
<evidence type="ECO:0000313" key="2">
    <source>
        <dbReference type="EMBL" id="CAG9283602.1"/>
    </source>
</evidence>
<feature type="compositionally biased region" description="Polar residues" evidence="1">
    <location>
        <begin position="20"/>
        <end position="36"/>
    </location>
</feature>
<dbReference type="EMBL" id="OU594960">
    <property type="protein sequence ID" value="CAG9283602.1"/>
    <property type="molecule type" value="Genomic_DNA"/>
</dbReference>
<feature type="region of interest" description="Disordered" evidence="1">
    <location>
        <begin position="1"/>
        <end position="85"/>
    </location>
</feature>
<gene>
    <name evidence="2" type="ORF">PTTT1_LOCUS23341</name>
</gene>
<reference evidence="2" key="1">
    <citation type="submission" date="2022-02" db="EMBL/GenBank/DDBJ databases">
        <authorList>
            <person name="Giguere J D."/>
        </authorList>
    </citation>
    <scope>NUCLEOTIDE SEQUENCE</scope>
    <source>
        <strain evidence="2">CCAP 1055/1</strain>
    </source>
</reference>
<accession>A0A8J9SM49</accession>
<protein>
    <submittedName>
        <fullName evidence="2">Uncharacterized protein</fullName>
    </submittedName>
</protein>
<sequence>MGQCHSSTAHDFGVDDIVEASSTTKWGSRPSKSSGRPETAHTPETLRSVTTDADVTDGTASHDRDDDVAAVLDPHPTNHTPSRFTIRGSWVSGKFGRKGVDARLQAFPEQGALPSTTPSSASRTGSKFGGSPVRRGMPTTPFVPSGGVVETTPNTNATELPYKSGENNARQSSSVVFVPSGGVVEGTPNTSTTGIPYKSGENNAIQSSSGIFVPSGGVVEGTAGTDPIASRFNVKLKKTAYGVSFGPGTYVPVIGSDLSLPSSRVAFPRPAVISDAIDHSKCSMCFKQSHGIMKACECGNPDCRHHVHTACAHRIRPAPSLSYPGTPAPRLPLVFCAPLTKPAGAPAAGATTAS</sequence>
<dbReference type="Proteomes" id="UP000836788">
    <property type="component" value="Chromosome 19"/>
</dbReference>
<feature type="region of interest" description="Disordered" evidence="1">
    <location>
        <begin position="108"/>
        <end position="154"/>
    </location>
</feature>
<proteinExistence type="predicted"/>
<name>A0A8J9SM49_PHATR</name>
<organism evidence="2">
    <name type="scientific">Phaeodactylum tricornutum</name>
    <name type="common">Diatom</name>
    <dbReference type="NCBI Taxonomy" id="2850"/>
    <lineage>
        <taxon>Eukaryota</taxon>
        <taxon>Sar</taxon>
        <taxon>Stramenopiles</taxon>
        <taxon>Ochrophyta</taxon>
        <taxon>Bacillariophyta</taxon>
        <taxon>Bacillariophyceae</taxon>
        <taxon>Bacillariophycidae</taxon>
        <taxon>Naviculales</taxon>
        <taxon>Phaeodactylaceae</taxon>
        <taxon>Phaeodactylum</taxon>
    </lineage>
</organism>